<dbReference type="GO" id="GO:0006777">
    <property type="term" value="P:Mo-molybdopterin cofactor biosynthetic process"/>
    <property type="evidence" value="ECO:0007669"/>
    <property type="project" value="UniProtKB-UniRule"/>
</dbReference>
<dbReference type="InterPro" id="IPR010505">
    <property type="entry name" value="MoaA_twitch"/>
</dbReference>
<feature type="binding site" evidence="12">
    <location>
        <position position="39"/>
    </location>
    <ligand>
        <name>[4Fe-4S] cluster</name>
        <dbReference type="ChEBI" id="CHEBI:49883"/>
        <label>1</label>
        <note>4Fe-4S-S-AdoMet</note>
    </ligand>
</feature>
<dbReference type="NCBIfam" id="TIGR02666">
    <property type="entry name" value="moaA"/>
    <property type="match status" value="1"/>
</dbReference>
<dbReference type="OrthoDB" id="9763993at2"/>
<evidence type="ECO:0000256" key="7">
    <source>
        <dbReference type="ARBA" id="ARBA00023014"/>
    </source>
</evidence>
<evidence type="ECO:0000256" key="12">
    <source>
        <dbReference type="HAMAP-Rule" id="MF_01225"/>
    </source>
</evidence>
<feature type="binding site" evidence="12">
    <location>
        <position position="86"/>
    </location>
    <ligand>
        <name>S-adenosyl-L-methionine</name>
        <dbReference type="ChEBI" id="CHEBI:59789"/>
    </ligand>
</feature>
<evidence type="ECO:0000256" key="11">
    <source>
        <dbReference type="ARBA" id="ARBA00048697"/>
    </source>
</evidence>
<protein>
    <recommendedName>
        <fullName evidence="1 12">GTP 3',8-cyclase</fullName>
        <ecNumber evidence="1 12">4.1.99.22</ecNumber>
    </recommendedName>
    <alternativeName>
        <fullName evidence="12">Molybdenum cofactor biosynthesis protein A</fullName>
    </alternativeName>
</protein>
<feature type="domain" description="Radical SAM core" evidence="14">
    <location>
        <begin position="23"/>
        <end position="248"/>
    </location>
</feature>
<keyword evidence="9 12" id="KW-0501">Molybdenum cofactor biosynthesis</keyword>
<evidence type="ECO:0000256" key="8">
    <source>
        <dbReference type="ARBA" id="ARBA00023134"/>
    </source>
</evidence>
<dbReference type="GO" id="GO:1904047">
    <property type="term" value="F:S-adenosyl-L-methionine binding"/>
    <property type="evidence" value="ECO:0007669"/>
    <property type="project" value="UniProtKB-UniRule"/>
</dbReference>
<feature type="binding site" evidence="12">
    <location>
        <position position="208"/>
    </location>
    <ligand>
        <name>S-adenosyl-L-methionine</name>
        <dbReference type="ChEBI" id="CHEBI:59789"/>
    </ligand>
</feature>
<dbReference type="InterPro" id="IPR006638">
    <property type="entry name" value="Elp3/MiaA/NifB-like_rSAM"/>
</dbReference>
<evidence type="ECO:0000256" key="10">
    <source>
        <dbReference type="ARBA" id="ARBA00023239"/>
    </source>
</evidence>
<dbReference type="Pfam" id="PF06463">
    <property type="entry name" value="Mob_synth_C"/>
    <property type="match status" value="1"/>
</dbReference>
<dbReference type="SFLD" id="SFLDG01386">
    <property type="entry name" value="main_SPASM_domain-containing"/>
    <property type="match status" value="1"/>
</dbReference>
<evidence type="ECO:0000256" key="5">
    <source>
        <dbReference type="ARBA" id="ARBA00022741"/>
    </source>
</evidence>
<comment type="subunit">
    <text evidence="12">Monomer and homodimer.</text>
</comment>
<dbReference type="Proteomes" id="UP000254508">
    <property type="component" value="Chromosome"/>
</dbReference>
<comment type="catalytic activity">
    <reaction evidence="11 12">
        <text>GTP + AH2 + S-adenosyl-L-methionine = (8S)-3',8-cyclo-7,8-dihydroguanosine 5'-triphosphate + 5'-deoxyadenosine + L-methionine + A + H(+)</text>
        <dbReference type="Rhea" id="RHEA:49576"/>
        <dbReference type="ChEBI" id="CHEBI:13193"/>
        <dbReference type="ChEBI" id="CHEBI:15378"/>
        <dbReference type="ChEBI" id="CHEBI:17319"/>
        <dbReference type="ChEBI" id="CHEBI:17499"/>
        <dbReference type="ChEBI" id="CHEBI:37565"/>
        <dbReference type="ChEBI" id="CHEBI:57844"/>
        <dbReference type="ChEBI" id="CHEBI:59789"/>
        <dbReference type="ChEBI" id="CHEBI:131766"/>
        <dbReference type="EC" id="4.1.99.22"/>
    </reaction>
</comment>
<sequence length="343" mass="37989">MTIDRPRDYLPLAEARRPRLRDGLGRRFEYLRLSLTEVCNFRCSYCLPDGYRRPCGKSAELTVEEIERAVRAFAELGLWKVRLTGGEPTIRRDFEDVARAVSAVSGIRRVAMTTNGYRLAERAQRWRDAGVDALNISVDSLDPERFLAITGHDRLGEVLAGIDAARDAGFSSIKLNAVLMRGVNDDELDAMIRFVTARDLSLRFIEVMRTNDNAAFFAERHVPGESVVEQLQAAGWQRLPREDGAGPAVEFGHPEARGRIGIIAPYAKDFCADCNRLRLGSDGKFHLCLFGDGGFDLRDLLQSDSQQDELVARIVALTRGKAPGHRLHQGNSGATPHLASIGG</sequence>
<comment type="similarity">
    <text evidence="12">Belongs to the radical SAM superfamily. MoaA family.</text>
</comment>
<feature type="binding site" evidence="12">
    <location>
        <position position="288"/>
    </location>
    <ligand>
        <name>[4Fe-4S] cluster</name>
        <dbReference type="ChEBI" id="CHEBI:49883"/>
        <label>2</label>
        <note>4Fe-4S-substrate</note>
    </ligand>
</feature>
<dbReference type="InterPro" id="IPR040064">
    <property type="entry name" value="MoaA-like"/>
</dbReference>
<dbReference type="InterPro" id="IPR007197">
    <property type="entry name" value="rSAM"/>
</dbReference>
<dbReference type="InterPro" id="IPR000385">
    <property type="entry name" value="MoaA_NifB_PqqE_Fe-S-bd_CS"/>
</dbReference>
<dbReference type="GO" id="GO:0061798">
    <property type="term" value="F:GTP 3',8'-cyclase activity"/>
    <property type="evidence" value="ECO:0007669"/>
    <property type="project" value="UniProtKB-UniRule"/>
</dbReference>
<feature type="binding site" evidence="12">
    <location>
        <position position="45"/>
    </location>
    <ligand>
        <name>S-adenosyl-L-methionine</name>
        <dbReference type="ChEBI" id="CHEBI:59789"/>
    </ligand>
</feature>
<feature type="binding site" evidence="12">
    <location>
        <position position="43"/>
    </location>
    <ligand>
        <name>[4Fe-4S] cluster</name>
        <dbReference type="ChEBI" id="CHEBI:49883"/>
        <label>1</label>
        <note>4Fe-4S-S-AdoMet</note>
    </ligand>
</feature>
<dbReference type="SFLD" id="SFLDS00029">
    <property type="entry name" value="Radical_SAM"/>
    <property type="match status" value="1"/>
</dbReference>
<keyword evidence="3 12" id="KW-0949">S-adenosyl-L-methionine</keyword>
<evidence type="ECO:0000256" key="1">
    <source>
        <dbReference type="ARBA" id="ARBA00012167"/>
    </source>
</evidence>
<keyword evidence="5 12" id="KW-0547">Nucleotide-binding</keyword>
<organism evidence="15 16">
    <name type="scientific">Erythrobacter aureus</name>
    <dbReference type="NCBI Taxonomy" id="2182384"/>
    <lineage>
        <taxon>Bacteria</taxon>
        <taxon>Pseudomonadati</taxon>
        <taxon>Pseudomonadota</taxon>
        <taxon>Alphaproteobacteria</taxon>
        <taxon>Sphingomonadales</taxon>
        <taxon>Erythrobacteraceae</taxon>
        <taxon>Erythrobacter/Porphyrobacter group</taxon>
        <taxon>Erythrobacter</taxon>
    </lineage>
</organism>
<dbReference type="EMBL" id="CP031357">
    <property type="protein sequence ID" value="AXK42310.1"/>
    <property type="molecule type" value="Genomic_DNA"/>
</dbReference>
<evidence type="ECO:0000313" key="16">
    <source>
        <dbReference type="Proteomes" id="UP000254508"/>
    </source>
</evidence>
<comment type="cofactor">
    <cofactor evidence="12">
        <name>[4Fe-4S] cluster</name>
        <dbReference type="ChEBI" id="CHEBI:49883"/>
    </cofactor>
    <text evidence="12">Binds 2 [4Fe-4S] clusters. Binds 1 [4Fe-4S] cluster coordinated with 3 cysteines and an exchangeable S-adenosyl-L-methionine and 1 [4Fe-4S] cluster coordinated with 3 cysteines and the GTP-derived substrate.</text>
</comment>
<keyword evidence="8 12" id="KW-0342">GTP-binding</keyword>
<dbReference type="SMART" id="SM00729">
    <property type="entry name" value="Elp3"/>
    <property type="match status" value="1"/>
</dbReference>
<feature type="binding site" evidence="12">
    <location>
        <begin position="276"/>
        <end position="278"/>
    </location>
    <ligand>
        <name>GTP</name>
        <dbReference type="ChEBI" id="CHEBI:37565"/>
    </ligand>
</feature>
<feature type="binding site" evidence="12">
    <location>
        <position position="137"/>
    </location>
    <ligand>
        <name>S-adenosyl-L-methionine</name>
        <dbReference type="ChEBI" id="CHEBI:59789"/>
    </ligand>
</feature>
<feature type="binding site" evidence="12">
    <location>
        <position position="32"/>
    </location>
    <ligand>
        <name>GTP</name>
        <dbReference type="ChEBI" id="CHEBI:37565"/>
    </ligand>
</feature>
<dbReference type="PANTHER" id="PTHR22960:SF28">
    <property type="entry name" value="GTP 3',8-CYCLASE"/>
    <property type="match status" value="1"/>
</dbReference>
<feature type="binding site" evidence="12">
    <location>
        <position position="82"/>
    </location>
    <ligand>
        <name>GTP</name>
        <dbReference type="ChEBI" id="CHEBI:37565"/>
    </ligand>
</feature>
<dbReference type="PANTHER" id="PTHR22960">
    <property type="entry name" value="MOLYBDOPTERIN COFACTOR SYNTHESIS PROTEIN A"/>
    <property type="match status" value="1"/>
</dbReference>
<accession>A0A345YEF8</accession>
<dbReference type="CDD" id="cd01335">
    <property type="entry name" value="Radical_SAM"/>
    <property type="match status" value="1"/>
</dbReference>
<feature type="region of interest" description="Disordered" evidence="13">
    <location>
        <begin position="322"/>
        <end position="343"/>
    </location>
</feature>
<feature type="binding site" evidence="12">
    <location>
        <position position="46"/>
    </location>
    <ligand>
        <name>[4Fe-4S] cluster</name>
        <dbReference type="ChEBI" id="CHEBI:49883"/>
        <label>1</label>
        <note>4Fe-4S-S-AdoMet</note>
    </ligand>
</feature>
<dbReference type="Pfam" id="PF04055">
    <property type="entry name" value="Radical_SAM"/>
    <property type="match status" value="1"/>
</dbReference>
<comment type="function">
    <text evidence="12">Catalyzes the cyclization of GTP to (8S)-3',8-cyclo-7,8-dihydroguanosine 5'-triphosphate.</text>
</comment>
<dbReference type="KEGG" id="err:DVR09_08130"/>
<gene>
    <name evidence="12" type="primary">moaA</name>
    <name evidence="15" type="ORF">DVR09_08130</name>
</gene>
<keyword evidence="7 12" id="KW-0411">Iron-sulfur</keyword>
<keyword evidence="16" id="KW-1185">Reference proteome</keyword>
<feature type="binding site" evidence="12">
    <location>
        <position position="274"/>
    </location>
    <ligand>
        <name>[4Fe-4S] cluster</name>
        <dbReference type="ChEBI" id="CHEBI:49883"/>
        <label>2</label>
        <note>4Fe-4S-substrate</note>
    </ligand>
</feature>
<dbReference type="InterPro" id="IPR013785">
    <property type="entry name" value="Aldolase_TIM"/>
</dbReference>
<feature type="binding site" evidence="12">
    <location>
        <position position="174"/>
    </location>
    <ligand>
        <name>GTP</name>
        <dbReference type="ChEBI" id="CHEBI:37565"/>
    </ligand>
</feature>
<dbReference type="InterPro" id="IPR013483">
    <property type="entry name" value="MoaA"/>
</dbReference>
<dbReference type="GO" id="GO:0046872">
    <property type="term" value="F:metal ion binding"/>
    <property type="evidence" value="ECO:0007669"/>
    <property type="project" value="UniProtKB-KW"/>
</dbReference>
<feature type="binding site" evidence="12">
    <location>
        <position position="113"/>
    </location>
    <ligand>
        <name>GTP</name>
        <dbReference type="ChEBI" id="CHEBI:37565"/>
    </ligand>
</feature>
<dbReference type="InterPro" id="IPR050105">
    <property type="entry name" value="MoCo_biosynth_MoaA/MoaC"/>
</dbReference>
<evidence type="ECO:0000256" key="13">
    <source>
        <dbReference type="SAM" id="MobiDB-lite"/>
    </source>
</evidence>
<dbReference type="SFLD" id="SFLDG01383">
    <property type="entry name" value="cyclic_pyranopterin_phosphate"/>
    <property type="match status" value="1"/>
</dbReference>
<dbReference type="RefSeq" id="WP_115416491.1">
    <property type="nucleotide sequence ID" value="NZ_CP031357.1"/>
</dbReference>
<dbReference type="PROSITE" id="PS01305">
    <property type="entry name" value="MOAA_NIFB_PQQE"/>
    <property type="match status" value="1"/>
</dbReference>
<dbReference type="GO" id="GO:0005525">
    <property type="term" value="F:GTP binding"/>
    <property type="evidence" value="ECO:0007669"/>
    <property type="project" value="UniProtKB-UniRule"/>
</dbReference>
<keyword evidence="4 12" id="KW-0479">Metal-binding</keyword>
<dbReference type="SFLD" id="SFLDG01067">
    <property type="entry name" value="SPASM/twitch_domain_containing"/>
    <property type="match status" value="1"/>
</dbReference>
<dbReference type="AlphaFoldDB" id="A0A345YEF8"/>
<keyword evidence="6 12" id="KW-0408">Iron</keyword>
<keyword evidence="10 12" id="KW-0456">Lyase</keyword>
<proteinExistence type="inferred from homology"/>
<dbReference type="GO" id="GO:0061799">
    <property type="term" value="F:cyclic pyranopterin monophosphate synthase activity"/>
    <property type="evidence" value="ECO:0007669"/>
    <property type="project" value="TreeGrafter"/>
</dbReference>
<evidence type="ECO:0000256" key="3">
    <source>
        <dbReference type="ARBA" id="ARBA00022691"/>
    </source>
</evidence>
<dbReference type="CDD" id="cd21117">
    <property type="entry name" value="Twitch_MoaA"/>
    <property type="match status" value="1"/>
</dbReference>
<dbReference type="UniPathway" id="UPA00344"/>
<evidence type="ECO:0000313" key="15">
    <source>
        <dbReference type="EMBL" id="AXK42310.1"/>
    </source>
</evidence>
<evidence type="ECO:0000259" key="14">
    <source>
        <dbReference type="PROSITE" id="PS51918"/>
    </source>
</evidence>
<dbReference type="InterPro" id="IPR058240">
    <property type="entry name" value="rSAM_sf"/>
</dbReference>
<dbReference type="HAMAP" id="MF_01225_B">
    <property type="entry name" value="MoaA_B"/>
    <property type="match status" value="1"/>
</dbReference>
<reference evidence="16" key="1">
    <citation type="submission" date="2018-07" db="EMBL/GenBank/DDBJ databases">
        <title>Genome sequence of Erythrobacter strain YH-07, an antagonistic bacterium isolated from Yellow Sea.</title>
        <authorList>
            <person name="Tang T."/>
            <person name="Liu Q."/>
            <person name="Sun X."/>
        </authorList>
    </citation>
    <scope>NUCLEOTIDE SEQUENCE [LARGE SCALE GENOMIC DNA]</scope>
    <source>
        <strain evidence="16">YH-07</strain>
    </source>
</reference>
<comment type="pathway">
    <text evidence="12">Cofactor biosynthesis; molybdopterin biosynthesis.</text>
</comment>
<evidence type="ECO:0000256" key="9">
    <source>
        <dbReference type="ARBA" id="ARBA00023150"/>
    </source>
</evidence>
<dbReference type="Gene3D" id="3.20.20.70">
    <property type="entry name" value="Aldolase class I"/>
    <property type="match status" value="1"/>
</dbReference>
<evidence type="ECO:0000256" key="4">
    <source>
        <dbReference type="ARBA" id="ARBA00022723"/>
    </source>
</evidence>
<dbReference type="SUPFAM" id="SSF102114">
    <property type="entry name" value="Radical SAM enzymes"/>
    <property type="match status" value="1"/>
</dbReference>
<evidence type="ECO:0000256" key="2">
    <source>
        <dbReference type="ARBA" id="ARBA00022485"/>
    </source>
</evidence>
<feature type="binding site" evidence="12">
    <location>
        <position position="271"/>
    </location>
    <ligand>
        <name>[4Fe-4S] cluster</name>
        <dbReference type="ChEBI" id="CHEBI:49883"/>
        <label>2</label>
        <note>4Fe-4S-substrate</note>
    </ligand>
</feature>
<dbReference type="PROSITE" id="PS51918">
    <property type="entry name" value="RADICAL_SAM"/>
    <property type="match status" value="1"/>
</dbReference>
<dbReference type="EC" id="4.1.99.22" evidence="1 12"/>
<keyword evidence="2 12" id="KW-0004">4Fe-4S</keyword>
<name>A0A345YEF8_9SPHN</name>
<dbReference type="GO" id="GO:0051539">
    <property type="term" value="F:4 iron, 4 sulfur cluster binding"/>
    <property type="evidence" value="ECO:0007669"/>
    <property type="project" value="UniProtKB-UniRule"/>
</dbReference>
<evidence type="ECO:0000256" key="6">
    <source>
        <dbReference type="ARBA" id="ARBA00023004"/>
    </source>
</evidence>